<reference evidence="4" key="1">
    <citation type="journal article" date="2018" name="Genome Announc.">
        <title>Draft Genome Sequence of the Nitrogen-Fixing and Hormogonia-Inducing Cyanobacterium Nostoc cycadae Strain WK-1, Isolated from the Coralloid Roots of Cycas revoluta.</title>
        <authorList>
            <person name="Kanesaki Y."/>
            <person name="Hirose M."/>
            <person name="Hirose Y."/>
            <person name="Fujisawa T."/>
            <person name="Nakamura Y."/>
            <person name="Watanabe S."/>
            <person name="Matsunaga S."/>
            <person name="Uchida H."/>
            <person name="Murakami A."/>
        </authorList>
    </citation>
    <scope>NUCLEOTIDE SEQUENCE [LARGE SCALE GENOMIC DNA]</scope>
    <source>
        <strain evidence="4">WK-1</strain>
    </source>
</reference>
<comment type="caution">
    <text evidence="3">The sequence shown here is derived from an EMBL/GenBank/DDBJ whole genome shotgun (WGS) entry which is preliminary data.</text>
</comment>
<feature type="signal peptide" evidence="2">
    <location>
        <begin position="1"/>
        <end position="33"/>
    </location>
</feature>
<evidence type="ECO:0000256" key="1">
    <source>
        <dbReference type="SAM" id="MobiDB-lite"/>
    </source>
</evidence>
<dbReference type="AlphaFoldDB" id="A0A2H6LLU0"/>
<accession>A0A2H6LLU0</accession>
<gene>
    <name evidence="3" type="ORF">NCWK1_3934</name>
</gene>
<sequence>MIEGMAKMSKKKFIFSLLTAVATFGLVASPTLAEVNSNQGANQTAAINGDNNTIIQIINQTNRQQNSRGRINRRQSPDERRGNFNRNQGYGRQENSRRDQGNHYGRYKKYRNNSWDR</sequence>
<evidence type="ECO:0000313" key="3">
    <source>
        <dbReference type="EMBL" id="GBE94164.1"/>
    </source>
</evidence>
<organism evidence="3 4">
    <name type="scientific">Nostoc cycadae WK-1</name>
    <dbReference type="NCBI Taxonomy" id="1861711"/>
    <lineage>
        <taxon>Bacteria</taxon>
        <taxon>Bacillati</taxon>
        <taxon>Cyanobacteriota</taxon>
        <taxon>Cyanophyceae</taxon>
        <taxon>Nostocales</taxon>
        <taxon>Nostocaceae</taxon>
        <taxon>Nostoc</taxon>
    </lineage>
</organism>
<dbReference type="Proteomes" id="UP000236527">
    <property type="component" value="Unassembled WGS sequence"/>
</dbReference>
<feature type="region of interest" description="Disordered" evidence="1">
    <location>
        <begin position="59"/>
        <end position="117"/>
    </location>
</feature>
<keyword evidence="2" id="KW-0732">Signal</keyword>
<protein>
    <submittedName>
        <fullName evidence="3">Filamentous hemagglutinin</fullName>
    </submittedName>
</protein>
<keyword evidence="4" id="KW-1185">Reference proteome</keyword>
<evidence type="ECO:0000313" key="4">
    <source>
        <dbReference type="Proteomes" id="UP000236527"/>
    </source>
</evidence>
<feature type="chain" id="PRO_5014152550" evidence="2">
    <location>
        <begin position="34"/>
        <end position="117"/>
    </location>
</feature>
<proteinExistence type="predicted"/>
<evidence type="ECO:0000256" key="2">
    <source>
        <dbReference type="SAM" id="SignalP"/>
    </source>
</evidence>
<name>A0A2H6LLU0_9NOSO</name>
<dbReference type="EMBL" id="BDGE01000070">
    <property type="protein sequence ID" value="GBE94164.1"/>
    <property type="molecule type" value="Genomic_DNA"/>
</dbReference>